<evidence type="ECO:0000256" key="5">
    <source>
        <dbReference type="RuleBase" id="RU000383"/>
    </source>
</evidence>
<dbReference type="InterPro" id="IPR036915">
    <property type="entry name" value="Cyclin-like_sf"/>
</dbReference>
<dbReference type="CDD" id="cd20544">
    <property type="entry name" value="CYCLIN_AtCycD-like_rpt2"/>
    <property type="match status" value="1"/>
</dbReference>
<protein>
    <recommendedName>
        <fullName evidence="11">Cyclin N-terminal domain-containing protein</fullName>
    </recommendedName>
</protein>
<sequence>MFVLMADHSFGCAASNLLCTENEQLCFDDFGSTATDDHNHPTINPNLGFTNVRSDSLIVLPSLNEDSFGLMIEREKEHLPKDDYLKRLRRGDLDLRVRREALDWIWKAHAYYDFGALSFCLSMNYLDRFLSVYELPKGKIWTAQLLAVASLSLATKVEEIEVPLTVDLQVGEPKFVFEGKTIQRMELLVLSTLKWRMQACTPCSFIDYFLRKINSDEISSGPLLSRSIQVILSTIKGIDFLEFKPSEIAAAVAMSVSGEIQPTDIDKAMPCFIHVEKARVLKCLELIQHLTLISGSTITNAAISSVLSLPHSPIGVLEAACLSYKSDERTVGSCPNSSHNSPGTKRRKLDTPSQES</sequence>
<feature type="region of interest" description="Disordered" evidence="6">
    <location>
        <begin position="329"/>
        <end position="356"/>
    </location>
</feature>
<dbReference type="Pfam" id="PF00134">
    <property type="entry name" value="Cyclin_N"/>
    <property type="match status" value="1"/>
</dbReference>
<dbReference type="InterPro" id="IPR039361">
    <property type="entry name" value="Cyclin"/>
</dbReference>
<evidence type="ECO:0000256" key="4">
    <source>
        <dbReference type="ARBA" id="ARBA00023306"/>
    </source>
</evidence>
<evidence type="ECO:0000259" key="8">
    <source>
        <dbReference type="SMART" id="SM01332"/>
    </source>
</evidence>
<feature type="compositionally biased region" description="Polar residues" evidence="6">
    <location>
        <begin position="333"/>
        <end position="343"/>
    </location>
</feature>
<proteinExistence type="inferred from homology"/>
<dbReference type="SMART" id="SM00385">
    <property type="entry name" value="CYCLIN"/>
    <property type="match status" value="1"/>
</dbReference>
<feature type="domain" description="Cyclin-like" evidence="7">
    <location>
        <begin position="103"/>
        <end position="191"/>
    </location>
</feature>
<dbReference type="SUPFAM" id="SSF47954">
    <property type="entry name" value="Cyclin-like"/>
    <property type="match status" value="2"/>
</dbReference>
<dbReference type="Pfam" id="PF02984">
    <property type="entry name" value="Cyclin_C"/>
    <property type="match status" value="1"/>
</dbReference>
<dbReference type="PROSITE" id="PS00292">
    <property type="entry name" value="CYCLINS"/>
    <property type="match status" value="1"/>
</dbReference>
<dbReference type="InterPro" id="IPR048258">
    <property type="entry name" value="Cyclins_cyclin-box"/>
</dbReference>
<dbReference type="InterPro" id="IPR013763">
    <property type="entry name" value="Cyclin-like_dom"/>
</dbReference>
<comment type="caution">
    <text evidence="9">The sequence shown here is derived from an EMBL/GenBank/DDBJ whole genome shotgun (WGS) entry which is preliminary data.</text>
</comment>
<dbReference type="SMART" id="SM01332">
    <property type="entry name" value="Cyclin_C"/>
    <property type="match status" value="1"/>
</dbReference>
<evidence type="ECO:0008006" key="11">
    <source>
        <dbReference type="Google" id="ProtNLM"/>
    </source>
</evidence>
<evidence type="ECO:0000313" key="9">
    <source>
        <dbReference type="EMBL" id="CAK9158064.1"/>
    </source>
</evidence>
<reference evidence="9 10" key="1">
    <citation type="submission" date="2024-02" db="EMBL/GenBank/DDBJ databases">
        <authorList>
            <person name="Vignale AGUSTIN F."/>
            <person name="Sosa J E."/>
            <person name="Modenutti C."/>
        </authorList>
    </citation>
    <scope>NUCLEOTIDE SEQUENCE [LARGE SCALE GENOMIC DNA]</scope>
</reference>
<dbReference type="EMBL" id="CAUOFW020003103">
    <property type="protein sequence ID" value="CAK9158064.1"/>
    <property type="molecule type" value="Genomic_DNA"/>
</dbReference>
<evidence type="ECO:0000256" key="6">
    <source>
        <dbReference type="SAM" id="MobiDB-lite"/>
    </source>
</evidence>
<dbReference type="AlphaFoldDB" id="A0ABC8SSA3"/>
<evidence type="ECO:0000313" key="10">
    <source>
        <dbReference type="Proteomes" id="UP001642360"/>
    </source>
</evidence>
<feature type="domain" description="Cyclin C-terminal" evidence="8">
    <location>
        <begin position="200"/>
        <end position="325"/>
    </location>
</feature>
<name>A0ABC8SSA3_9AQUA</name>
<dbReference type="PANTHER" id="PTHR10177">
    <property type="entry name" value="CYCLINS"/>
    <property type="match status" value="1"/>
</dbReference>
<keyword evidence="2" id="KW-0132">Cell division</keyword>
<organism evidence="9 10">
    <name type="scientific">Ilex paraguariensis</name>
    <name type="common">yerba mate</name>
    <dbReference type="NCBI Taxonomy" id="185542"/>
    <lineage>
        <taxon>Eukaryota</taxon>
        <taxon>Viridiplantae</taxon>
        <taxon>Streptophyta</taxon>
        <taxon>Embryophyta</taxon>
        <taxon>Tracheophyta</taxon>
        <taxon>Spermatophyta</taxon>
        <taxon>Magnoliopsida</taxon>
        <taxon>eudicotyledons</taxon>
        <taxon>Gunneridae</taxon>
        <taxon>Pentapetalae</taxon>
        <taxon>asterids</taxon>
        <taxon>campanulids</taxon>
        <taxon>Aquifoliales</taxon>
        <taxon>Aquifoliaceae</taxon>
        <taxon>Ilex</taxon>
    </lineage>
</organism>
<dbReference type="GO" id="GO:0051301">
    <property type="term" value="P:cell division"/>
    <property type="evidence" value="ECO:0007669"/>
    <property type="project" value="UniProtKB-KW"/>
</dbReference>
<evidence type="ECO:0000256" key="1">
    <source>
        <dbReference type="ARBA" id="ARBA00009065"/>
    </source>
</evidence>
<dbReference type="Proteomes" id="UP001642360">
    <property type="component" value="Unassembled WGS sequence"/>
</dbReference>
<dbReference type="InterPro" id="IPR004367">
    <property type="entry name" value="Cyclin_C-dom"/>
</dbReference>
<comment type="similarity">
    <text evidence="1">Belongs to the cyclin family. Cyclin D subfamily.</text>
</comment>
<gene>
    <name evidence="9" type="ORF">ILEXP_LOCUS26663</name>
</gene>
<dbReference type="FunFam" id="1.10.472.10:FF:000040">
    <property type="entry name" value="D6-type cyclin"/>
    <property type="match status" value="1"/>
</dbReference>
<keyword evidence="3 5" id="KW-0195">Cyclin</keyword>
<accession>A0ABC8SSA3</accession>
<keyword evidence="4" id="KW-0131">Cell cycle</keyword>
<keyword evidence="10" id="KW-1185">Reference proteome</keyword>
<dbReference type="InterPro" id="IPR006671">
    <property type="entry name" value="Cyclin_N"/>
</dbReference>
<dbReference type="CDD" id="cd20543">
    <property type="entry name" value="CYCLIN_AtCycD-like_rpt1"/>
    <property type="match status" value="1"/>
</dbReference>
<evidence type="ECO:0000256" key="2">
    <source>
        <dbReference type="ARBA" id="ARBA00022618"/>
    </source>
</evidence>
<dbReference type="Gene3D" id="1.10.472.10">
    <property type="entry name" value="Cyclin-like"/>
    <property type="match status" value="2"/>
</dbReference>
<dbReference type="FunFam" id="1.10.472.10:FF:000034">
    <property type="entry name" value="D2/4-type cyclin"/>
    <property type="match status" value="1"/>
</dbReference>
<evidence type="ECO:0000259" key="7">
    <source>
        <dbReference type="SMART" id="SM00385"/>
    </source>
</evidence>
<evidence type="ECO:0000256" key="3">
    <source>
        <dbReference type="ARBA" id="ARBA00023127"/>
    </source>
</evidence>